<dbReference type="Pfam" id="PF03527">
    <property type="entry name" value="RHS"/>
    <property type="match status" value="1"/>
</dbReference>
<dbReference type="KEGG" id="acp:A2cp1_2537"/>
<protein>
    <submittedName>
        <fullName evidence="3">YD repeat protein</fullName>
    </submittedName>
</protein>
<sequence length="665" mass="72547">MTVRRIQRSAVYRRKTPVVGRIRFAYDARGNLLQRTTDHVVVTYSYDGLDRVRTVAASDTWDDKQVSYEHRYDERGHAGLLTTTVEPDRVVEIDYDAAGRQSRVVATQVDGGAPIVTEYGYDVDGYVETVTYPSGLVVKADRDPASREIRKLSTSDGTIVFADAISRWPGGPLKAFVFGNGQSFSQTVNLRYEPASIRSGPLALDYMMTASGDVSMVQDGGSSSRFAYDFRDRLIGFSPGFGPGSDLTHRYASSSQYTSSPVVTDRIRDSGVPGASGFALTHAYDYDWQTNVSSIAAYSDGQAHAVMCLRHDPLGRLTLVGAGVNSGGDGISCARDSDVTEPTARFKYDAQGRRIARWVAVTGQWTHFVFGPAGELLSELVFTNDPSRPWMPLREYVWLDGRPLAQLEYTPSQAAPRPYYFHLDHIGMPRALSSPEGVTVWSAATKPYGEVSETMTPDPATGRTVVTNLRLPGQYDERLLGSLGLQGPYYNWNRWYLPGVGRYLELDPIASRGFFNSGYGVDWYGYAGQNAVRYTDRRGLYWAPPPPWWTGIGAAIGTGIGIGIGILWPAPTGGDPCENSPRGCAEPGPGQGDSSDPGPGAGGGAGGGGGGCPPKDPCRVQYEEATVRCADWYTSGDDAQYDACMERAWKNYIRCINGLPWKQNP</sequence>
<evidence type="ECO:0000313" key="4">
    <source>
        <dbReference type="Proteomes" id="UP000007089"/>
    </source>
</evidence>
<dbReference type="RefSeq" id="WP_012633668.1">
    <property type="nucleotide sequence ID" value="NC_011891.1"/>
</dbReference>
<accession>B8JCD4</accession>
<proteinExistence type="predicted"/>
<dbReference type="InterPro" id="IPR001826">
    <property type="entry name" value="RHS"/>
</dbReference>
<feature type="compositionally biased region" description="Gly residues" evidence="1">
    <location>
        <begin position="599"/>
        <end position="610"/>
    </location>
</feature>
<gene>
    <name evidence="3" type="ordered locus">A2cp1_2537</name>
</gene>
<dbReference type="Proteomes" id="UP000007089">
    <property type="component" value="Chromosome"/>
</dbReference>
<evidence type="ECO:0000259" key="2">
    <source>
        <dbReference type="Pfam" id="PF03527"/>
    </source>
</evidence>
<dbReference type="PANTHER" id="PTHR32305">
    <property type="match status" value="1"/>
</dbReference>
<dbReference type="InterPro" id="IPR050708">
    <property type="entry name" value="T6SS_VgrG/RHS"/>
</dbReference>
<dbReference type="NCBIfam" id="TIGR03696">
    <property type="entry name" value="Rhs_assc_core"/>
    <property type="match status" value="1"/>
</dbReference>
<evidence type="ECO:0000313" key="3">
    <source>
        <dbReference type="EMBL" id="ACL65874.1"/>
    </source>
</evidence>
<evidence type="ECO:0000256" key="1">
    <source>
        <dbReference type="SAM" id="MobiDB-lite"/>
    </source>
</evidence>
<organism evidence="3 4">
    <name type="scientific">Anaeromyxobacter dehalogenans (strain ATCC BAA-258 / DSM 21875 / 2CP-1)</name>
    <dbReference type="NCBI Taxonomy" id="455488"/>
    <lineage>
        <taxon>Bacteria</taxon>
        <taxon>Pseudomonadati</taxon>
        <taxon>Myxococcota</taxon>
        <taxon>Myxococcia</taxon>
        <taxon>Myxococcales</taxon>
        <taxon>Cystobacterineae</taxon>
        <taxon>Anaeromyxobacteraceae</taxon>
        <taxon>Anaeromyxobacter</taxon>
    </lineage>
</organism>
<name>B8JCD4_ANAD2</name>
<keyword evidence="4" id="KW-1185">Reference proteome</keyword>
<dbReference type="InterPro" id="IPR022385">
    <property type="entry name" value="Rhs_assc_core"/>
</dbReference>
<feature type="domain" description="RHS protein conserved region" evidence="2">
    <location>
        <begin position="419"/>
        <end position="452"/>
    </location>
</feature>
<dbReference type="AlphaFoldDB" id="B8JCD4"/>
<reference evidence="3" key="1">
    <citation type="submission" date="2009-01" db="EMBL/GenBank/DDBJ databases">
        <title>Complete sequence of Anaeromyxobacter dehalogenans 2CP-1.</title>
        <authorList>
            <consortium name="US DOE Joint Genome Institute"/>
            <person name="Lucas S."/>
            <person name="Copeland A."/>
            <person name="Lapidus A."/>
            <person name="Glavina del Rio T."/>
            <person name="Dalin E."/>
            <person name="Tice H."/>
            <person name="Bruce D."/>
            <person name="Goodwin L."/>
            <person name="Pitluck S."/>
            <person name="Saunders E."/>
            <person name="Brettin T."/>
            <person name="Detter J.C."/>
            <person name="Han C."/>
            <person name="Larimer F."/>
            <person name="Land M."/>
            <person name="Hauser L."/>
            <person name="Kyrpides N."/>
            <person name="Ovchinnikova G."/>
            <person name="Beliaev A.S."/>
            <person name="Richardson P."/>
        </authorList>
    </citation>
    <scope>NUCLEOTIDE SEQUENCE</scope>
    <source>
        <strain evidence="3">2CP-1</strain>
    </source>
</reference>
<dbReference type="Gene3D" id="2.180.10.10">
    <property type="entry name" value="RHS repeat-associated core"/>
    <property type="match status" value="1"/>
</dbReference>
<dbReference type="HOGENOM" id="CLU_420817_0_0_7"/>
<dbReference type="PANTHER" id="PTHR32305:SF15">
    <property type="entry name" value="PROTEIN RHSA-RELATED"/>
    <property type="match status" value="1"/>
</dbReference>
<dbReference type="EMBL" id="CP001359">
    <property type="protein sequence ID" value="ACL65874.1"/>
    <property type="molecule type" value="Genomic_DNA"/>
</dbReference>
<feature type="region of interest" description="Disordered" evidence="1">
    <location>
        <begin position="576"/>
        <end position="610"/>
    </location>
</feature>